<dbReference type="Proteomes" id="UP000186385">
    <property type="component" value="Unassembled WGS sequence"/>
</dbReference>
<dbReference type="GO" id="GO:0042802">
    <property type="term" value="F:identical protein binding"/>
    <property type="evidence" value="ECO:0007669"/>
    <property type="project" value="TreeGrafter"/>
</dbReference>
<gene>
    <name evidence="17" type="ORF">B1B05_13280</name>
    <name evidence="18" type="ORF">SAMN05443094_106150</name>
</gene>
<dbReference type="EC" id="2.7.1.11" evidence="5"/>
<evidence type="ECO:0000256" key="3">
    <source>
        <dbReference type="ARBA" id="ARBA00004496"/>
    </source>
</evidence>
<evidence type="ECO:0000256" key="10">
    <source>
        <dbReference type="ARBA" id="ARBA00022777"/>
    </source>
</evidence>
<feature type="domain" description="Phosphofructokinase" evidence="16">
    <location>
        <begin position="3"/>
        <end position="275"/>
    </location>
</feature>
<dbReference type="Gene3D" id="3.40.50.450">
    <property type="match status" value="1"/>
</dbReference>
<evidence type="ECO:0000313" key="20">
    <source>
        <dbReference type="Proteomes" id="UP000215545"/>
    </source>
</evidence>
<evidence type="ECO:0000313" key="17">
    <source>
        <dbReference type="EMBL" id="OXS76638.1"/>
    </source>
</evidence>
<evidence type="ECO:0000256" key="4">
    <source>
        <dbReference type="ARBA" id="ARBA00004679"/>
    </source>
</evidence>
<dbReference type="STRING" id="1017273.SAMN05443094_106150"/>
<keyword evidence="9" id="KW-0547">Nucleotide-binding</keyword>
<evidence type="ECO:0000256" key="8">
    <source>
        <dbReference type="ARBA" id="ARBA00022723"/>
    </source>
</evidence>
<reference evidence="18 19" key="1">
    <citation type="submission" date="2017-01" db="EMBL/GenBank/DDBJ databases">
        <authorList>
            <person name="Mah S.A."/>
            <person name="Swanson W.J."/>
            <person name="Moy G.W."/>
            <person name="Vacquier V.D."/>
        </authorList>
    </citation>
    <scope>NUCLEOTIDE SEQUENCE [LARGE SCALE GENOMIC DNA]</scope>
    <source>
        <strain evidence="18 19">NIO-1016</strain>
    </source>
</reference>
<dbReference type="EMBL" id="FTLX01000006">
    <property type="protein sequence ID" value="SIR23644.1"/>
    <property type="molecule type" value="Genomic_DNA"/>
</dbReference>
<dbReference type="InterPro" id="IPR035966">
    <property type="entry name" value="PKF_sf"/>
</dbReference>
<organism evidence="18 19">
    <name type="scientific">Domibacillus enclensis</name>
    <dbReference type="NCBI Taxonomy" id="1017273"/>
    <lineage>
        <taxon>Bacteria</taxon>
        <taxon>Bacillati</taxon>
        <taxon>Bacillota</taxon>
        <taxon>Bacilli</taxon>
        <taxon>Bacillales</taxon>
        <taxon>Bacillaceae</taxon>
        <taxon>Domibacillus</taxon>
    </lineage>
</organism>
<sequence>MKKLAVLTSGGDAPGMNAAIRAVVKAADYFGIRTVGVLSGYDGLINGDFQELTVQEVESLASKGGTFLKTSRSAAFMTEEGRKQAMHVLKSNEIEAVIVIGGEGSFKGAQKLHQLGMRTAAIPGTIDNDLDYTEFSIGFDTTLNTVLACVRKVKDSGCSHDKTTIVEVMGRYCGDLAVHAALAGEGDIISTPECTLSFEDISSRLQKKQQTGQSNHLIIVTERMYDLQKLQEYIEGKLQISIRTTVLGFVQRGGEPSAFDRVLAARMGVEAVSFLKSEQSGAAIGIKNNRLIHVPLDDLEQQKADKAANEQLLSMLLT</sequence>
<dbReference type="GO" id="GO:0006002">
    <property type="term" value="P:fructose 6-phosphate metabolic process"/>
    <property type="evidence" value="ECO:0007669"/>
    <property type="project" value="InterPro"/>
</dbReference>
<keyword evidence="7" id="KW-0808">Transferase</keyword>
<dbReference type="FunFam" id="3.40.50.460:FF:000002">
    <property type="entry name" value="ATP-dependent 6-phosphofructokinase"/>
    <property type="match status" value="1"/>
</dbReference>
<evidence type="ECO:0000256" key="11">
    <source>
        <dbReference type="ARBA" id="ARBA00022840"/>
    </source>
</evidence>
<keyword evidence="12" id="KW-0460">Magnesium</keyword>
<comment type="function">
    <text evidence="2">Catalyzes the phosphorylation of D-fructose 6-phosphate to fructose 1,6-bisphosphate by ATP, the first committing step of glycolysis.</text>
</comment>
<dbReference type="UniPathway" id="UPA00109">
    <property type="reaction ID" value="UER00182"/>
</dbReference>
<dbReference type="Gene3D" id="3.40.50.460">
    <property type="entry name" value="Phosphofructokinase domain"/>
    <property type="match status" value="1"/>
</dbReference>
<keyword evidence="13" id="KW-0324">Glycolysis</keyword>
<dbReference type="Pfam" id="PF00365">
    <property type="entry name" value="PFK"/>
    <property type="match status" value="1"/>
</dbReference>
<dbReference type="Proteomes" id="UP000215545">
    <property type="component" value="Unassembled WGS sequence"/>
</dbReference>
<evidence type="ECO:0000256" key="15">
    <source>
        <dbReference type="ARBA" id="ARBA00048070"/>
    </source>
</evidence>
<keyword evidence="20" id="KW-1185">Reference proteome</keyword>
<evidence type="ECO:0000256" key="2">
    <source>
        <dbReference type="ARBA" id="ARBA00002659"/>
    </source>
</evidence>
<dbReference type="OrthoDB" id="9802503at2"/>
<dbReference type="GO" id="GO:0030388">
    <property type="term" value="P:fructose 1,6-bisphosphate metabolic process"/>
    <property type="evidence" value="ECO:0007669"/>
    <property type="project" value="TreeGrafter"/>
</dbReference>
<evidence type="ECO:0000313" key="19">
    <source>
        <dbReference type="Proteomes" id="UP000186385"/>
    </source>
</evidence>
<dbReference type="RefSeq" id="WP_045852277.1">
    <property type="nucleotide sequence ID" value="NZ_FTLX01000006.1"/>
</dbReference>
<dbReference type="GO" id="GO:0046872">
    <property type="term" value="F:metal ion binding"/>
    <property type="evidence" value="ECO:0007669"/>
    <property type="project" value="UniProtKB-KW"/>
</dbReference>
<dbReference type="PANTHER" id="PTHR13697">
    <property type="entry name" value="PHOSPHOFRUCTOKINASE"/>
    <property type="match status" value="1"/>
</dbReference>
<evidence type="ECO:0000256" key="14">
    <source>
        <dbReference type="ARBA" id="ARBA00038478"/>
    </source>
</evidence>
<keyword evidence="6" id="KW-0963">Cytoplasm</keyword>
<comment type="cofactor">
    <cofactor evidence="1">
        <name>Mg(2+)</name>
        <dbReference type="ChEBI" id="CHEBI:18420"/>
    </cofactor>
</comment>
<reference evidence="20" key="2">
    <citation type="submission" date="2017-03" db="EMBL/GenBank/DDBJ databases">
        <title>Bacillus sp. V-88(T) DSM27956, whole genome shotgun sequencing project.</title>
        <authorList>
            <person name="Dastager S.G."/>
            <person name="Neurgaonkar P.S."/>
            <person name="Dharne M.S."/>
        </authorList>
    </citation>
    <scope>NUCLEOTIDE SEQUENCE [LARGE SCALE GENOMIC DNA]</scope>
    <source>
        <strain evidence="20">DSM 25145</strain>
    </source>
</reference>
<comment type="catalytic activity">
    <reaction evidence="15">
        <text>beta-D-fructose 6-phosphate + ATP = beta-D-fructose 1,6-bisphosphate + ADP + H(+)</text>
        <dbReference type="Rhea" id="RHEA:16109"/>
        <dbReference type="ChEBI" id="CHEBI:15378"/>
        <dbReference type="ChEBI" id="CHEBI:30616"/>
        <dbReference type="ChEBI" id="CHEBI:32966"/>
        <dbReference type="ChEBI" id="CHEBI:57634"/>
        <dbReference type="ChEBI" id="CHEBI:456216"/>
        <dbReference type="EC" id="2.7.1.11"/>
    </reaction>
</comment>
<evidence type="ECO:0000256" key="12">
    <source>
        <dbReference type="ARBA" id="ARBA00022842"/>
    </source>
</evidence>
<evidence type="ECO:0000256" key="5">
    <source>
        <dbReference type="ARBA" id="ARBA00012055"/>
    </source>
</evidence>
<proteinExistence type="inferred from homology"/>
<accession>A0A1N6Z9Z9</accession>
<dbReference type="PANTHER" id="PTHR13697:SF4">
    <property type="entry name" value="ATP-DEPENDENT 6-PHOSPHOFRUCTOKINASE"/>
    <property type="match status" value="1"/>
</dbReference>
<dbReference type="NCBIfam" id="NF002872">
    <property type="entry name" value="PRK03202.1"/>
    <property type="match status" value="1"/>
</dbReference>
<keyword evidence="10 18" id="KW-0418">Kinase</keyword>
<name>A0A1N6Z9Z9_9BACI</name>
<dbReference type="InterPro" id="IPR022953">
    <property type="entry name" value="ATP_PFK"/>
</dbReference>
<protein>
    <recommendedName>
        <fullName evidence="5">6-phosphofructokinase</fullName>
        <ecNumber evidence="5">2.7.1.11</ecNumber>
    </recommendedName>
</protein>
<evidence type="ECO:0000256" key="13">
    <source>
        <dbReference type="ARBA" id="ARBA00023152"/>
    </source>
</evidence>
<dbReference type="GO" id="GO:0003872">
    <property type="term" value="F:6-phosphofructokinase activity"/>
    <property type="evidence" value="ECO:0007669"/>
    <property type="project" value="UniProtKB-EC"/>
</dbReference>
<evidence type="ECO:0000313" key="18">
    <source>
        <dbReference type="EMBL" id="SIR23644.1"/>
    </source>
</evidence>
<keyword evidence="11" id="KW-0067">ATP-binding</keyword>
<evidence type="ECO:0000256" key="9">
    <source>
        <dbReference type="ARBA" id="ARBA00022741"/>
    </source>
</evidence>
<comment type="pathway">
    <text evidence="4">Carbohydrate degradation; glycolysis; D-glyceraldehyde 3-phosphate and glycerone phosphate from D-glucose: step 3/4.</text>
</comment>
<dbReference type="GO" id="GO:0005945">
    <property type="term" value="C:6-phosphofructokinase complex"/>
    <property type="evidence" value="ECO:0007669"/>
    <property type="project" value="TreeGrafter"/>
</dbReference>
<dbReference type="GO" id="GO:0016208">
    <property type="term" value="F:AMP binding"/>
    <property type="evidence" value="ECO:0007669"/>
    <property type="project" value="TreeGrafter"/>
</dbReference>
<reference evidence="17" key="3">
    <citation type="submission" date="2017-03" db="EMBL/GenBank/DDBJ databases">
        <authorList>
            <person name="Dastager S.G."/>
            <person name="Neurgaonkar P.S."/>
            <person name="Dharne M.S."/>
        </authorList>
    </citation>
    <scope>NUCLEOTIDE SEQUENCE</scope>
    <source>
        <strain evidence="17">DSM 25145</strain>
    </source>
</reference>
<evidence type="ECO:0000259" key="16">
    <source>
        <dbReference type="Pfam" id="PF00365"/>
    </source>
</evidence>
<dbReference type="GO" id="GO:0061621">
    <property type="term" value="P:canonical glycolysis"/>
    <property type="evidence" value="ECO:0007669"/>
    <property type="project" value="TreeGrafter"/>
</dbReference>
<dbReference type="GO" id="GO:0048029">
    <property type="term" value="F:monosaccharide binding"/>
    <property type="evidence" value="ECO:0007669"/>
    <property type="project" value="TreeGrafter"/>
</dbReference>
<comment type="similarity">
    <text evidence="14">Belongs to the phosphofructokinase type A (PFKA) family.</text>
</comment>
<keyword evidence="8" id="KW-0479">Metal-binding</keyword>
<dbReference type="PIRSF" id="PIRSF000532">
    <property type="entry name" value="ATP_PFK_prok"/>
    <property type="match status" value="1"/>
</dbReference>
<dbReference type="GO" id="GO:0005524">
    <property type="term" value="F:ATP binding"/>
    <property type="evidence" value="ECO:0007669"/>
    <property type="project" value="UniProtKB-KW"/>
</dbReference>
<dbReference type="SUPFAM" id="SSF53784">
    <property type="entry name" value="Phosphofructokinase"/>
    <property type="match status" value="1"/>
</dbReference>
<evidence type="ECO:0000256" key="1">
    <source>
        <dbReference type="ARBA" id="ARBA00001946"/>
    </source>
</evidence>
<dbReference type="PRINTS" id="PR00476">
    <property type="entry name" value="PHFRCTKINASE"/>
</dbReference>
<dbReference type="EMBL" id="MWSK01000006">
    <property type="protein sequence ID" value="OXS76638.1"/>
    <property type="molecule type" value="Genomic_DNA"/>
</dbReference>
<dbReference type="InterPro" id="IPR012003">
    <property type="entry name" value="ATP_PFK_prok-type"/>
</dbReference>
<comment type="subcellular location">
    <subcellularLocation>
        <location evidence="3">Cytoplasm</location>
    </subcellularLocation>
</comment>
<dbReference type="AlphaFoldDB" id="A0A1N6Z9Z9"/>
<evidence type="ECO:0000256" key="7">
    <source>
        <dbReference type="ARBA" id="ARBA00022679"/>
    </source>
</evidence>
<dbReference type="GO" id="GO:0070095">
    <property type="term" value="F:fructose-6-phosphate binding"/>
    <property type="evidence" value="ECO:0007669"/>
    <property type="project" value="TreeGrafter"/>
</dbReference>
<dbReference type="InterPro" id="IPR000023">
    <property type="entry name" value="Phosphofructokinase_dom"/>
</dbReference>
<evidence type="ECO:0000256" key="6">
    <source>
        <dbReference type="ARBA" id="ARBA00022490"/>
    </source>
</evidence>